<protein>
    <recommendedName>
        <fullName evidence="5">Uroporphyrin-3 C-methyltransferase</fullName>
    </recommendedName>
</protein>
<dbReference type="Proteomes" id="UP000325372">
    <property type="component" value="Unassembled WGS sequence"/>
</dbReference>
<name>A0A5N0T8N4_9GAMM</name>
<evidence type="ECO:0008006" key="5">
    <source>
        <dbReference type="Google" id="ProtNLM"/>
    </source>
</evidence>
<evidence type="ECO:0000313" key="3">
    <source>
        <dbReference type="EMBL" id="KAA9130844.1"/>
    </source>
</evidence>
<dbReference type="Pfam" id="PF04375">
    <property type="entry name" value="HemX"/>
    <property type="match status" value="1"/>
</dbReference>
<feature type="compositionally biased region" description="Pro residues" evidence="1">
    <location>
        <begin position="380"/>
        <end position="390"/>
    </location>
</feature>
<sequence>MNRETGRTILNTEIEEQEFDPFARELEKARRGSAGTVAWLALLLALGVAGFVGWQWWQDSRAPDPAATLHTAVADVRQQLAALERHDGVQDGRIDAVERRGDGEGVRALQNRVAELGSGVNDLSARVSVAEQAQADTQQRLRGIESGFSAVLAREQSPTRVLELDEIDHLLRVASERARLYADPDTADGALALADAQLQAIDDPLYLPVRQAIATTRQHLQALERVDTVAVTEQLGALQGRVIALPFPGDEPAATEAVSGEESPGLWARFKASLAGLVTVRRTTGDKPLGLEDRDFLRQALWLQLETARLALMRRDQGMYDGALDRAGSSLNEHFDTSAATVREFNAALATLGDVNVAPAIPDVSAPWTRLQRLRTAAPAPAPVTPPGPADEPDVAEDTETSDSSVNEGEPPQ</sequence>
<dbReference type="InterPro" id="IPR007470">
    <property type="entry name" value="HemX"/>
</dbReference>
<dbReference type="PANTHER" id="PTHR38043:SF1">
    <property type="entry name" value="PROTEIN HEMX"/>
    <property type="match status" value="1"/>
</dbReference>
<comment type="caution">
    <text evidence="3">The sequence shown here is derived from an EMBL/GenBank/DDBJ whole genome shotgun (WGS) entry which is preliminary data.</text>
</comment>
<keyword evidence="2" id="KW-0472">Membrane</keyword>
<dbReference type="PANTHER" id="PTHR38043">
    <property type="entry name" value="PROTEIN HEMX"/>
    <property type="match status" value="1"/>
</dbReference>
<feature type="transmembrane region" description="Helical" evidence="2">
    <location>
        <begin position="37"/>
        <end position="57"/>
    </location>
</feature>
<feature type="region of interest" description="Disordered" evidence="1">
    <location>
        <begin position="372"/>
        <end position="413"/>
    </location>
</feature>
<keyword evidence="2" id="KW-0812">Transmembrane</keyword>
<accession>A0A5N0T8N4</accession>
<dbReference type="EMBL" id="VYXP01000006">
    <property type="protein sequence ID" value="KAA9130844.1"/>
    <property type="molecule type" value="Genomic_DNA"/>
</dbReference>
<evidence type="ECO:0000313" key="4">
    <source>
        <dbReference type="Proteomes" id="UP000325372"/>
    </source>
</evidence>
<keyword evidence="4" id="KW-1185">Reference proteome</keyword>
<dbReference type="AlphaFoldDB" id="A0A5N0T8N4"/>
<reference evidence="3 4" key="1">
    <citation type="submission" date="2019-09" db="EMBL/GenBank/DDBJ databases">
        <title>Wenzhouxiangella sp. Genome sequencing and assembly.</title>
        <authorList>
            <person name="Zhang R."/>
        </authorList>
    </citation>
    <scope>NUCLEOTIDE SEQUENCE [LARGE SCALE GENOMIC DNA]</scope>
    <source>
        <strain evidence="3 4">W260</strain>
    </source>
</reference>
<evidence type="ECO:0000256" key="2">
    <source>
        <dbReference type="SAM" id="Phobius"/>
    </source>
</evidence>
<organism evidence="3 4">
    <name type="scientific">Marinihelvus fidelis</name>
    <dbReference type="NCBI Taxonomy" id="2613842"/>
    <lineage>
        <taxon>Bacteria</taxon>
        <taxon>Pseudomonadati</taxon>
        <taxon>Pseudomonadota</taxon>
        <taxon>Gammaproteobacteria</taxon>
        <taxon>Chromatiales</taxon>
        <taxon>Wenzhouxiangellaceae</taxon>
        <taxon>Marinihelvus</taxon>
    </lineage>
</organism>
<gene>
    <name evidence="3" type="ORF">F3N42_10795</name>
</gene>
<evidence type="ECO:0000256" key="1">
    <source>
        <dbReference type="SAM" id="MobiDB-lite"/>
    </source>
</evidence>
<proteinExistence type="predicted"/>
<feature type="compositionally biased region" description="Acidic residues" evidence="1">
    <location>
        <begin position="391"/>
        <end position="401"/>
    </location>
</feature>
<keyword evidence="2" id="KW-1133">Transmembrane helix</keyword>